<comment type="caution">
    <text evidence="4">The sequence shown here is derived from an EMBL/GenBank/DDBJ whole genome shotgun (WGS) entry which is preliminary data.</text>
</comment>
<dbReference type="Pfam" id="PF00307">
    <property type="entry name" value="CH"/>
    <property type="match status" value="1"/>
</dbReference>
<dbReference type="CDD" id="cd00014">
    <property type="entry name" value="CH_SF"/>
    <property type="match status" value="1"/>
</dbReference>
<evidence type="ECO:0000313" key="5">
    <source>
        <dbReference type="Proteomes" id="UP000816034"/>
    </source>
</evidence>
<feature type="region of interest" description="Disordered" evidence="2">
    <location>
        <begin position="288"/>
        <end position="311"/>
    </location>
</feature>
<dbReference type="GeneID" id="68098094"/>
<feature type="region of interest" description="Disordered" evidence="2">
    <location>
        <begin position="431"/>
        <end position="455"/>
    </location>
</feature>
<evidence type="ECO:0000259" key="3">
    <source>
        <dbReference type="PROSITE" id="PS50021"/>
    </source>
</evidence>
<sequence length="605" mass="68089">MSSCLPDSILTQTLTLQSVADWINETNKSEEVSLGQDSSLISFLKSLKDGIALCKLVGKLKGRFIMFNKNPRGIEFMEQENFETFVKEATQLITQASLSPSFISQLNGKETHKLCVQPDSNGAATSPMTCSLIRVLIQLSESVSGKALYKGPLLTVGSDSVTFVRGSTLTSVTTTRTTSPEDSKQVTTSPKSNDIGHSKSTTTTHLSGKVFKENIEPEVSKKYELLTKEDIDSVLKSYRNDQMESIKQQLEKFRKSEEDKINRELKQMRQNMINQLQREQRDFEMDMKRQAQELQSSTNNSTKPPPVSKTVVTREKRISIELPKNEPMEPKKVLEEGSSAAIQKKLEDTTEKLIATEVKYEKLLDDLKEQLSKKKKEVERLEEENMLLAKRLKKLKNIKLNDGLEELDKEDVTSKSIRSLHTLLANSGDDDDDVPNFSHPSNHHSTNLNSNNGIDSSHPVLKTRETLPSVRFLSPPLKKTNSNDDHDALIDEHAIQVEEPSLLSMSDDDDEDDEHHDVGNHGENAFGGVDEHEQQHEEPIVFQTAILKKVPSNVHRLAQPVHSSFDTDEELFESSYSDLKKSGDAKKKNKNQQQAKKSIFNSDIQ</sequence>
<dbReference type="InterPro" id="IPR036872">
    <property type="entry name" value="CH_dom_sf"/>
</dbReference>
<evidence type="ECO:0000256" key="2">
    <source>
        <dbReference type="SAM" id="MobiDB-lite"/>
    </source>
</evidence>
<feature type="compositionally biased region" description="Low complexity" evidence="2">
    <location>
        <begin position="438"/>
        <end position="452"/>
    </location>
</feature>
<accession>A0AA88GQ47</accession>
<dbReference type="Proteomes" id="UP000816034">
    <property type="component" value="Unassembled WGS sequence"/>
</dbReference>
<reference evidence="4 5" key="1">
    <citation type="journal article" date="2018" name="BMC Genomics">
        <title>The genome of Naegleria lovaniensis, the basis for a comparative approach to unravel pathogenicity factors of the human pathogenic amoeba N. fowleri.</title>
        <authorList>
            <person name="Liechti N."/>
            <person name="Schurch N."/>
            <person name="Bruggmann R."/>
            <person name="Wittwer M."/>
        </authorList>
    </citation>
    <scope>NUCLEOTIDE SEQUENCE [LARGE SCALE GENOMIC DNA]</scope>
    <source>
        <strain evidence="4 5">ATCC 30569</strain>
    </source>
</reference>
<dbReference type="RefSeq" id="XP_044548116.1">
    <property type="nucleotide sequence ID" value="XM_044695411.1"/>
</dbReference>
<evidence type="ECO:0000313" key="4">
    <source>
        <dbReference type="EMBL" id="KAG2382437.1"/>
    </source>
</evidence>
<feature type="region of interest" description="Disordered" evidence="2">
    <location>
        <begin position="577"/>
        <end position="605"/>
    </location>
</feature>
<feature type="region of interest" description="Disordered" evidence="2">
    <location>
        <begin position="169"/>
        <end position="206"/>
    </location>
</feature>
<feature type="compositionally biased region" description="Low complexity" evidence="2">
    <location>
        <begin position="169"/>
        <end position="178"/>
    </location>
</feature>
<keyword evidence="5" id="KW-1185">Reference proteome</keyword>
<dbReference type="PROSITE" id="PS50021">
    <property type="entry name" value="CH"/>
    <property type="match status" value="1"/>
</dbReference>
<dbReference type="SUPFAM" id="SSF47576">
    <property type="entry name" value="Calponin-homology domain, CH-domain"/>
    <property type="match status" value="1"/>
</dbReference>
<feature type="domain" description="Calponin-homology (CH)" evidence="3">
    <location>
        <begin position="13"/>
        <end position="123"/>
    </location>
</feature>
<feature type="compositionally biased region" description="Polar residues" evidence="2">
    <location>
        <begin position="292"/>
        <end position="302"/>
    </location>
</feature>
<name>A0AA88GQ47_NAELO</name>
<gene>
    <name evidence="4" type="ORF">C9374_005639</name>
</gene>
<keyword evidence="1" id="KW-0175">Coiled coil</keyword>
<evidence type="ECO:0000256" key="1">
    <source>
        <dbReference type="SAM" id="Coils"/>
    </source>
</evidence>
<dbReference type="AlphaFoldDB" id="A0AA88GQ47"/>
<dbReference type="Gene3D" id="1.10.418.10">
    <property type="entry name" value="Calponin-like domain"/>
    <property type="match status" value="1"/>
</dbReference>
<dbReference type="EMBL" id="PYSW02000024">
    <property type="protein sequence ID" value="KAG2382437.1"/>
    <property type="molecule type" value="Genomic_DNA"/>
</dbReference>
<feature type="coiled-coil region" evidence="1">
    <location>
        <begin position="346"/>
        <end position="398"/>
    </location>
</feature>
<protein>
    <recommendedName>
        <fullName evidence="3">Calponin-homology (CH) domain-containing protein</fullName>
    </recommendedName>
</protein>
<dbReference type="InterPro" id="IPR001715">
    <property type="entry name" value="CH_dom"/>
</dbReference>
<feature type="region of interest" description="Disordered" evidence="2">
    <location>
        <begin position="504"/>
        <end position="535"/>
    </location>
</feature>
<proteinExistence type="predicted"/>
<organism evidence="4 5">
    <name type="scientific">Naegleria lovaniensis</name>
    <name type="common">Amoeba</name>
    <dbReference type="NCBI Taxonomy" id="51637"/>
    <lineage>
        <taxon>Eukaryota</taxon>
        <taxon>Discoba</taxon>
        <taxon>Heterolobosea</taxon>
        <taxon>Tetramitia</taxon>
        <taxon>Eutetramitia</taxon>
        <taxon>Vahlkampfiidae</taxon>
        <taxon>Naegleria</taxon>
    </lineage>
</organism>